<keyword evidence="4" id="KW-0342">GTP-binding</keyword>
<dbReference type="InterPro" id="IPR027417">
    <property type="entry name" value="P-loop_NTPase"/>
</dbReference>
<dbReference type="CDD" id="cd03114">
    <property type="entry name" value="MMAA-like"/>
    <property type="match status" value="1"/>
</dbReference>
<evidence type="ECO:0000313" key="7">
    <source>
        <dbReference type="EMBL" id="OGL41480.1"/>
    </source>
</evidence>
<reference evidence="7 8" key="1">
    <citation type="journal article" date="2016" name="Nat. Commun.">
        <title>Thousands of microbial genomes shed light on interconnected biogeochemical processes in an aquifer system.</title>
        <authorList>
            <person name="Anantharaman K."/>
            <person name="Brown C.T."/>
            <person name="Hug L.A."/>
            <person name="Sharon I."/>
            <person name="Castelle C.J."/>
            <person name="Probst A.J."/>
            <person name="Thomas B.C."/>
            <person name="Singh A."/>
            <person name="Wilkins M.J."/>
            <person name="Karaoz U."/>
            <person name="Brodie E.L."/>
            <person name="Williams K.H."/>
            <person name="Hubbard S.S."/>
            <person name="Banfield J.F."/>
        </authorList>
    </citation>
    <scope>NUCLEOTIDE SEQUENCE [LARGE SCALE GENOMIC DNA]</scope>
</reference>
<evidence type="ECO:0000256" key="5">
    <source>
        <dbReference type="ARBA" id="ARBA00023186"/>
    </source>
</evidence>
<proteinExistence type="inferred from homology"/>
<dbReference type="Proteomes" id="UP000179266">
    <property type="component" value="Unassembled WGS sequence"/>
</dbReference>
<dbReference type="Gene3D" id="3.40.50.300">
    <property type="entry name" value="P-loop containing nucleotide triphosphate hydrolases"/>
    <property type="match status" value="1"/>
</dbReference>
<dbReference type="InterPro" id="IPR052040">
    <property type="entry name" value="GTPase/Isobutyryl-CoA_mutase"/>
</dbReference>
<dbReference type="SMART" id="SM00382">
    <property type="entry name" value="AAA"/>
    <property type="match status" value="1"/>
</dbReference>
<dbReference type="InterPro" id="IPR003593">
    <property type="entry name" value="AAA+_ATPase"/>
</dbReference>
<accession>A0A1F7RJG6</accession>
<evidence type="ECO:0000313" key="8">
    <source>
        <dbReference type="Proteomes" id="UP000179266"/>
    </source>
</evidence>
<evidence type="ECO:0000256" key="2">
    <source>
        <dbReference type="ARBA" id="ARBA00022741"/>
    </source>
</evidence>
<dbReference type="InterPro" id="IPR005129">
    <property type="entry name" value="GTPase_ArgK"/>
</dbReference>
<protein>
    <submittedName>
        <fullName evidence="7">GTPase</fullName>
    </submittedName>
</protein>
<evidence type="ECO:0000256" key="3">
    <source>
        <dbReference type="ARBA" id="ARBA00022801"/>
    </source>
</evidence>
<evidence type="ECO:0000256" key="4">
    <source>
        <dbReference type="ARBA" id="ARBA00023134"/>
    </source>
</evidence>
<keyword evidence="2" id="KW-0547">Nucleotide-binding</keyword>
<name>A0A1F7RJG6_9BACT</name>
<comment type="caution">
    <text evidence="7">The sequence shown here is derived from an EMBL/GenBank/DDBJ whole genome shotgun (WGS) entry which is preliminary data.</text>
</comment>
<comment type="similarity">
    <text evidence="1">Belongs to the SIMIBI class G3E GTPase family. ArgK/MeaB subfamily.</text>
</comment>
<dbReference type="PANTHER" id="PTHR43087">
    <property type="entry name" value="LYSINE/ARGININE/ORNITHINE TRANSPORT SYSTEM KINASE"/>
    <property type="match status" value="1"/>
</dbReference>
<dbReference type="PANTHER" id="PTHR43087:SF1">
    <property type="entry name" value="LAO_AO TRANSPORT SYSTEM ATPASE"/>
    <property type="match status" value="1"/>
</dbReference>
<dbReference type="EMBL" id="MGDD01000346">
    <property type="protein sequence ID" value="OGL41480.1"/>
    <property type="molecule type" value="Genomic_DNA"/>
</dbReference>
<evidence type="ECO:0000259" key="6">
    <source>
        <dbReference type="SMART" id="SM00382"/>
    </source>
</evidence>
<organism evidence="7 8">
    <name type="scientific">Candidatus Schekmanbacteria bacterium RBG_13_48_7</name>
    <dbReference type="NCBI Taxonomy" id="1817878"/>
    <lineage>
        <taxon>Bacteria</taxon>
        <taxon>Candidatus Schekmaniibacteriota</taxon>
    </lineage>
</organism>
<dbReference type="Pfam" id="PF03308">
    <property type="entry name" value="MeaB"/>
    <property type="match status" value="1"/>
</dbReference>
<evidence type="ECO:0000256" key="1">
    <source>
        <dbReference type="ARBA" id="ARBA00009625"/>
    </source>
</evidence>
<keyword evidence="5" id="KW-0143">Chaperone</keyword>
<dbReference type="SUPFAM" id="SSF52540">
    <property type="entry name" value="P-loop containing nucleoside triphosphate hydrolases"/>
    <property type="match status" value="1"/>
</dbReference>
<dbReference type="GO" id="GO:0003924">
    <property type="term" value="F:GTPase activity"/>
    <property type="evidence" value="ECO:0007669"/>
    <property type="project" value="InterPro"/>
</dbReference>
<dbReference type="AlphaFoldDB" id="A0A1F7RJG6"/>
<dbReference type="NCBIfam" id="TIGR00750">
    <property type="entry name" value="lao"/>
    <property type="match status" value="1"/>
</dbReference>
<gene>
    <name evidence="7" type="ORF">A2161_09520</name>
</gene>
<keyword evidence="3" id="KW-0378">Hydrolase</keyword>
<sequence>MTGFEFSKILEKLEKGDRLTFSRVTSMIENEDPRGIAILNEFYPKTGKAFIIGITGPPGSGKSTLVDRMVGEFRKDNSKVGIIAVDPTSPFTGGALLGDRIRMQRHATDKNVFIRSMANRNSLGGIASTTSQVVELFDAFGMDIVLVETLGVGQSEIEIARTADSTIVVLPPGLGDGIQAIKAGILEIADLFALNKADREGIDALESEMKLMLEFNTSEWIPPLCRTVAISGQGVPELIADLKKHKSYLESNGLLEKRRSDRHEFALRELLKSYLIKDLDRLVKENAEFKNIFSKVRVRGISPYEAAEQLYQLILKHG</sequence>
<feature type="domain" description="AAA+ ATPase" evidence="6">
    <location>
        <begin position="48"/>
        <end position="270"/>
    </location>
</feature>
<dbReference type="GO" id="GO:0005525">
    <property type="term" value="F:GTP binding"/>
    <property type="evidence" value="ECO:0007669"/>
    <property type="project" value="UniProtKB-KW"/>
</dbReference>